<evidence type="ECO:0000313" key="4">
    <source>
        <dbReference type="EMBL" id="KAG6398960.1"/>
    </source>
</evidence>
<evidence type="ECO:0000259" key="3">
    <source>
        <dbReference type="PROSITE" id="PS51272"/>
    </source>
</evidence>
<dbReference type="Proteomes" id="UP000298416">
    <property type="component" value="Unassembled WGS sequence"/>
</dbReference>
<feature type="domain" description="SLH" evidence="3">
    <location>
        <begin position="249"/>
        <end position="326"/>
    </location>
</feature>
<keyword evidence="5" id="KW-1185">Reference proteome</keyword>
<keyword evidence="2" id="KW-1133">Transmembrane helix</keyword>
<dbReference type="PANTHER" id="PTHR33740">
    <property type="entry name" value="GPI-ANCHORED ADHESIN-LIKE PROTEIN"/>
    <property type="match status" value="1"/>
</dbReference>
<dbReference type="PANTHER" id="PTHR33740:SF1">
    <property type="entry name" value="SLH DOMAIN PROTEIN"/>
    <property type="match status" value="1"/>
</dbReference>
<dbReference type="AlphaFoldDB" id="A0A8X8WQX9"/>
<keyword evidence="1" id="KW-0175">Coiled coil</keyword>
<evidence type="ECO:0000313" key="5">
    <source>
        <dbReference type="Proteomes" id="UP000298416"/>
    </source>
</evidence>
<comment type="caution">
    <text evidence="4">The sequence shown here is derived from an EMBL/GenBank/DDBJ whole genome shotgun (WGS) entry which is preliminary data.</text>
</comment>
<feature type="coiled-coil region" evidence="1">
    <location>
        <begin position="514"/>
        <end position="541"/>
    </location>
</feature>
<proteinExistence type="predicted"/>
<dbReference type="EMBL" id="PNBA02000015">
    <property type="protein sequence ID" value="KAG6398960.1"/>
    <property type="molecule type" value="Genomic_DNA"/>
</dbReference>
<keyword evidence="2" id="KW-0472">Membrane</keyword>
<name>A0A8X8WQX9_SALSN</name>
<gene>
    <name evidence="4" type="ORF">SASPL_140432</name>
</gene>
<organism evidence="4">
    <name type="scientific">Salvia splendens</name>
    <name type="common">Scarlet sage</name>
    <dbReference type="NCBI Taxonomy" id="180675"/>
    <lineage>
        <taxon>Eukaryota</taxon>
        <taxon>Viridiplantae</taxon>
        <taxon>Streptophyta</taxon>
        <taxon>Embryophyta</taxon>
        <taxon>Tracheophyta</taxon>
        <taxon>Spermatophyta</taxon>
        <taxon>Magnoliopsida</taxon>
        <taxon>eudicotyledons</taxon>
        <taxon>Gunneridae</taxon>
        <taxon>Pentapetalae</taxon>
        <taxon>asterids</taxon>
        <taxon>lamiids</taxon>
        <taxon>Lamiales</taxon>
        <taxon>Lamiaceae</taxon>
        <taxon>Nepetoideae</taxon>
        <taxon>Mentheae</taxon>
        <taxon>Salviinae</taxon>
        <taxon>Salvia</taxon>
        <taxon>Salvia subgen. Calosphace</taxon>
        <taxon>core Calosphace</taxon>
    </lineage>
</organism>
<keyword evidence="2" id="KW-0812">Transmembrane</keyword>
<reference evidence="4" key="2">
    <citation type="submission" date="2020-08" db="EMBL/GenBank/DDBJ databases">
        <title>Plant Genome Project.</title>
        <authorList>
            <person name="Zhang R.-G."/>
        </authorList>
    </citation>
    <scope>NUCLEOTIDE SEQUENCE</scope>
    <source>
        <strain evidence="4">Huo1</strain>
        <tissue evidence="4">Leaf</tissue>
    </source>
</reference>
<sequence length="570" mass="64518">MSSISLCLPSKTAFLSHNRFNFVFHGSPLLIPRRNPRHISLSASVAEKNSSLEFSWVSWDKVSPDDYNGWDDLEPAPKIAEKKGWRTFAVVGFGASVVASLGFFAYFWFYSKGWVCLCLSNVSRFGSPLSALHGFSVPSLTIKDEQGIGEVREDDMPLAKSEMPEETLADPFVVTEHKRERVIVPCSVDVAQQEAVSALKKLKIIEDSVSADELCTRREYARWLVRANSQLERSRRHRLNPFAALCGSRITAFDDVGLEDPDFEHIQTLAEAGIIRSKLSDGNLGSNLNGDKELSYFSPERFISRQDLVTWKAKIEYDVVSGIDKEMARRSIGFLDVKEISSDALLELFVDYQADRKGITSGVFGQSRRFQPSKPCTKAQAAVALTCGRVTEFIQAEISRLEAEKLAKEIELKELMTEILERGDIKEYWDQKMEKERKRGLEVEVEYRSAILALEEERIAQESGSAELVKQKAALECQEQLLSSIKAEVTEMSEILSVEKAKYDDELRGIHETRHDLQAKYEELIDAKSILEAEIEALRILRSWVEDEAKKSQARAKVLEEAGRRWKWDG</sequence>
<evidence type="ECO:0000256" key="2">
    <source>
        <dbReference type="SAM" id="Phobius"/>
    </source>
</evidence>
<dbReference type="InterPro" id="IPR001119">
    <property type="entry name" value="SLH_dom"/>
</dbReference>
<evidence type="ECO:0000256" key="1">
    <source>
        <dbReference type="SAM" id="Coils"/>
    </source>
</evidence>
<accession>A0A8X8WQX9</accession>
<feature type="transmembrane region" description="Helical" evidence="2">
    <location>
        <begin position="88"/>
        <end position="109"/>
    </location>
</feature>
<dbReference type="PROSITE" id="PS51272">
    <property type="entry name" value="SLH"/>
    <property type="match status" value="1"/>
</dbReference>
<protein>
    <recommendedName>
        <fullName evidence="3">SLH domain-containing protein</fullName>
    </recommendedName>
</protein>
<reference evidence="4" key="1">
    <citation type="submission" date="2018-01" db="EMBL/GenBank/DDBJ databases">
        <authorList>
            <person name="Mao J.F."/>
        </authorList>
    </citation>
    <scope>NUCLEOTIDE SEQUENCE</scope>
    <source>
        <strain evidence="4">Huo1</strain>
        <tissue evidence="4">Leaf</tissue>
    </source>
</reference>